<dbReference type="NCBIfam" id="TIGR00255">
    <property type="entry name" value="YicC/YloC family endoribonuclease"/>
    <property type="match status" value="1"/>
</dbReference>
<dbReference type="PANTHER" id="PTHR30636:SF3">
    <property type="entry name" value="UPF0701 PROTEIN YICC"/>
    <property type="match status" value="1"/>
</dbReference>
<comment type="similarity">
    <text evidence="5">Belongs to the YicC/YloC family.</text>
</comment>
<evidence type="ECO:0000313" key="8">
    <source>
        <dbReference type="EMBL" id="SFU41867.1"/>
    </source>
</evidence>
<dbReference type="GO" id="GO:0016787">
    <property type="term" value="F:hydrolase activity"/>
    <property type="evidence" value="ECO:0007669"/>
    <property type="project" value="UniProtKB-KW"/>
</dbReference>
<evidence type="ECO:0000259" key="6">
    <source>
        <dbReference type="Pfam" id="PF03755"/>
    </source>
</evidence>
<dbReference type="RefSeq" id="WP_090162086.1">
    <property type="nucleotide sequence ID" value="NZ_FNBF01000003.1"/>
</dbReference>
<sequence>MIRSMTGFGRGEYSDGKRNVIIEVKSVNHRYCDINVKMPRRYLFAEEAMKKALKKYVRRGKVDCSVTVENLTESDVKIRLNRPAAAQYIENLTALKDEFGVSGEVTLDLLAGFPDVMQQVPEVEDEEAITRAMVNAADEAGRHLEEMRGVEGGKLAKDLLARGELVKDLVARIEKRSDSVPKEYRERLTERIRDLMENSEIEVPEDRVAVEVAFFADKCNITEELTRLKSHMDQMKAIIESGTEAEGKKLDFLVQEMNREANTIGSKANDLTITELMLRVKAEVEKIREQVQNIE</sequence>
<dbReference type="STRING" id="155865.SAMN05216515_10466"/>
<dbReference type="GeneID" id="78353920"/>
<proteinExistence type="inferred from homology"/>
<feature type="domain" description="Endoribonuclease YicC-like C-terminal" evidence="7">
    <location>
        <begin position="173"/>
        <end position="295"/>
    </location>
</feature>
<dbReference type="AlphaFoldDB" id="A0A1I7G0D3"/>
<comment type="cofactor">
    <cofactor evidence="1">
        <name>a divalent metal cation</name>
        <dbReference type="ChEBI" id="CHEBI:60240"/>
    </cofactor>
</comment>
<protein>
    <submittedName>
        <fullName evidence="8">TIGR00255 family protein</fullName>
    </submittedName>
</protein>
<feature type="domain" description="Endoribonuclease YicC-like N-terminal" evidence="6">
    <location>
        <begin position="2"/>
        <end position="156"/>
    </location>
</feature>
<evidence type="ECO:0000256" key="1">
    <source>
        <dbReference type="ARBA" id="ARBA00001968"/>
    </source>
</evidence>
<dbReference type="InterPro" id="IPR013527">
    <property type="entry name" value="YicC-like_N"/>
</dbReference>
<dbReference type="Pfam" id="PF08340">
    <property type="entry name" value="YicC-like_C"/>
    <property type="match status" value="1"/>
</dbReference>
<organism evidence="8 9">
    <name type="scientific">Eubacterium pyruvativorans</name>
    <dbReference type="NCBI Taxonomy" id="155865"/>
    <lineage>
        <taxon>Bacteria</taxon>
        <taxon>Bacillati</taxon>
        <taxon>Bacillota</taxon>
        <taxon>Clostridia</taxon>
        <taxon>Eubacteriales</taxon>
        <taxon>Eubacteriaceae</taxon>
        <taxon>Eubacterium</taxon>
    </lineage>
</organism>
<evidence type="ECO:0000256" key="2">
    <source>
        <dbReference type="ARBA" id="ARBA00022722"/>
    </source>
</evidence>
<reference evidence="8 9" key="1">
    <citation type="submission" date="2016-10" db="EMBL/GenBank/DDBJ databases">
        <authorList>
            <person name="de Groot N.N."/>
        </authorList>
    </citation>
    <scope>NUCLEOTIDE SEQUENCE [LARGE SCALE GENOMIC DNA]</scope>
    <source>
        <strain evidence="8 9">KHGC13</strain>
    </source>
</reference>
<dbReference type="GO" id="GO:0004521">
    <property type="term" value="F:RNA endonuclease activity"/>
    <property type="evidence" value="ECO:0007669"/>
    <property type="project" value="InterPro"/>
</dbReference>
<evidence type="ECO:0000259" key="7">
    <source>
        <dbReference type="Pfam" id="PF08340"/>
    </source>
</evidence>
<keyword evidence="4" id="KW-0378">Hydrolase</keyword>
<keyword evidence="3" id="KW-0255">Endonuclease</keyword>
<dbReference type="InterPro" id="IPR005229">
    <property type="entry name" value="YicC/YloC-like"/>
</dbReference>
<dbReference type="InterPro" id="IPR013551">
    <property type="entry name" value="YicC-like_C"/>
</dbReference>
<keyword evidence="9" id="KW-1185">Reference proteome</keyword>
<evidence type="ECO:0000256" key="5">
    <source>
        <dbReference type="ARBA" id="ARBA00035648"/>
    </source>
</evidence>
<keyword evidence="2" id="KW-0540">Nuclease</keyword>
<dbReference type="EMBL" id="FPBT01000004">
    <property type="protein sequence ID" value="SFU41867.1"/>
    <property type="molecule type" value="Genomic_DNA"/>
</dbReference>
<evidence type="ECO:0000313" key="9">
    <source>
        <dbReference type="Proteomes" id="UP000198817"/>
    </source>
</evidence>
<dbReference type="Pfam" id="PF03755">
    <property type="entry name" value="YicC-like_N"/>
    <property type="match status" value="1"/>
</dbReference>
<dbReference type="PANTHER" id="PTHR30636">
    <property type="entry name" value="UPF0701 PROTEIN YICC"/>
    <property type="match status" value="1"/>
</dbReference>
<dbReference type="Proteomes" id="UP000198817">
    <property type="component" value="Unassembled WGS sequence"/>
</dbReference>
<evidence type="ECO:0000256" key="4">
    <source>
        <dbReference type="ARBA" id="ARBA00022801"/>
    </source>
</evidence>
<gene>
    <name evidence="8" type="ORF">SAMN05216508_10465</name>
</gene>
<evidence type="ECO:0000256" key="3">
    <source>
        <dbReference type="ARBA" id="ARBA00022759"/>
    </source>
</evidence>
<name>A0A1I7G0D3_9FIRM</name>
<dbReference type="OrthoDB" id="9771229at2"/>
<accession>A0A1I7G0D3</accession>